<gene>
    <name evidence="2" type="ORF">LTR36_009540</name>
</gene>
<comment type="caution">
    <text evidence="2">The sequence shown here is derived from an EMBL/GenBank/DDBJ whole genome shotgun (WGS) entry which is preliminary data.</text>
</comment>
<accession>A0AAV9JT16</accession>
<keyword evidence="1" id="KW-1133">Transmembrane helix</keyword>
<feature type="transmembrane region" description="Helical" evidence="1">
    <location>
        <begin position="136"/>
        <end position="154"/>
    </location>
</feature>
<reference evidence="2 3" key="1">
    <citation type="submission" date="2021-11" db="EMBL/GenBank/DDBJ databases">
        <title>Black yeast isolated from Biological Soil Crust.</title>
        <authorList>
            <person name="Kurbessoian T."/>
        </authorList>
    </citation>
    <scope>NUCLEOTIDE SEQUENCE [LARGE SCALE GENOMIC DNA]</scope>
    <source>
        <strain evidence="2 3">CCFEE 5522</strain>
    </source>
</reference>
<proteinExistence type="predicted"/>
<protein>
    <submittedName>
        <fullName evidence="2">Uncharacterized protein</fullName>
    </submittedName>
</protein>
<dbReference type="EMBL" id="JAVFHQ010000007">
    <property type="protein sequence ID" value="KAK4548629.1"/>
    <property type="molecule type" value="Genomic_DNA"/>
</dbReference>
<dbReference type="Proteomes" id="UP001324427">
    <property type="component" value="Unassembled WGS sequence"/>
</dbReference>
<sequence length="155" mass="16697">MEMGLLKHVYDKERGGVRASLANFLLCKTVRVGLATVDQIEGIVLEAQGPQETSKLDSTFSPLLTTGWQTPASMRTIGTVFSGAQDGRQILVPVISLETSKYRAGLALALSLVGVLIVQVVVTVKTYRIEPASSIANNLLSIITIVAAFLWWHAS</sequence>
<keyword evidence="1" id="KW-0812">Transmembrane</keyword>
<name>A0AAV9JT16_9PEZI</name>
<dbReference type="AlphaFoldDB" id="A0AAV9JT16"/>
<feature type="transmembrane region" description="Helical" evidence="1">
    <location>
        <begin position="104"/>
        <end position="124"/>
    </location>
</feature>
<keyword evidence="1" id="KW-0472">Membrane</keyword>
<evidence type="ECO:0000256" key="1">
    <source>
        <dbReference type="SAM" id="Phobius"/>
    </source>
</evidence>
<evidence type="ECO:0000313" key="3">
    <source>
        <dbReference type="Proteomes" id="UP001324427"/>
    </source>
</evidence>
<evidence type="ECO:0000313" key="2">
    <source>
        <dbReference type="EMBL" id="KAK4548629.1"/>
    </source>
</evidence>
<keyword evidence="3" id="KW-1185">Reference proteome</keyword>
<organism evidence="2 3">
    <name type="scientific">Oleoguttula mirabilis</name>
    <dbReference type="NCBI Taxonomy" id="1507867"/>
    <lineage>
        <taxon>Eukaryota</taxon>
        <taxon>Fungi</taxon>
        <taxon>Dikarya</taxon>
        <taxon>Ascomycota</taxon>
        <taxon>Pezizomycotina</taxon>
        <taxon>Dothideomycetes</taxon>
        <taxon>Dothideomycetidae</taxon>
        <taxon>Mycosphaerellales</taxon>
        <taxon>Teratosphaeriaceae</taxon>
        <taxon>Oleoguttula</taxon>
    </lineage>
</organism>